<evidence type="ECO:0000313" key="2">
    <source>
        <dbReference type="Proteomes" id="UP001056978"/>
    </source>
</evidence>
<protein>
    <submittedName>
        <fullName evidence="1">Fam-m protein</fullName>
    </submittedName>
</protein>
<accession>A0ACB9YA55</accession>
<name>A0ACB9YA55_PLABR</name>
<organism evidence="1 2">
    <name type="scientific">Plasmodium brasilianum</name>
    <dbReference type="NCBI Taxonomy" id="5824"/>
    <lineage>
        <taxon>Eukaryota</taxon>
        <taxon>Sar</taxon>
        <taxon>Alveolata</taxon>
        <taxon>Apicomplexa</taxon>
        <taxon>Aconoidasida</taxon>
        <taxon>Haemosporida</taxon>
        <taxon>Plasmodiidae</taxon>
        <taxon>Plasmodium</taxon>
        <taxon>Plasmodium (Plasmodium)</taxon>
    </lineage>
</organism>
<evidence type="ECO:0000313" key="1">
    <source>
        <dbReference type="EMBL" id="KAI4838039.1"/>
    </source>
</evidence>
<reference evidence="1" key="1">
    <citation type="submission" date="2022-06" db="EMBL/GenBank/DDBJ databases">
        <title>The First Complete Genome of the Simian Malaria Parasite Plasmodium brasilianum.</title>
        <authorList>
            <person name="Bajic M."/>
            <person name="Ravishankar S."/>
        </authorList>
    </citation>
    <scope>NUCLEOTIDE SEQUENCE</scope>
    <source>
        <strain evidence="1">Bolivian I</strain>
    </source>
</reference>
<dbReference type="Proteomes" id="UP001056978">
    <property type="component" value="Chromosome 10"/>
</dbReference>
<keyword evidence="2" id="KW-1185">Reference proteome</keyword>
<dbReference type="EMBL" id="CM043778">
    <property type="protein sequence ID" value="KAI4838039.1"/>
    <property type="molecule type" value="Genomic_DNA"/>
</dbReference>
<comment type="caution">
    <text evidence="1">The sequence shown here is derived from an EMBL/GenBank/DDBJ whole genome shotgun (WGS) entry which is preliminary data.</text>
</comment>
<gene>
    <name evidence="1" type="ORF">MKS88_003462</name>
</gene>
<proteinExistence type="predicted"/>
<sequence length="246" mass="29200">MTENIKLLFFIKIFAFILLTWTCQFKKNMSTFSKSLDENRNLFIKLDTRNYRSLANYKQKIDSNNVCLKENFTNNGVKEKKVNGKNKQSNSALNKMRYYTEVIDYNNGMFDGKYFHFEKKRIKKKDYDNFLEKNKRICDITLGKIKLRSYGFVVAIFFFFVLLGIGMPALHVLNPFNVETKDMQGLWKTLNVTIEKWIKGIEIQVYVALYSVLMIMLSVILIIVFYKILRNNEKYKKIKLITKNNE</sequence>